<protein>
    <submittedName>
        <fullName evidence="2">CRISPR-associated protein Cas8a1/Csx13, MYXAN subtype</fullName>
    </submittedName>
</protein>
<feature type="region of interest" description="Disordered" evidence="1">
    <location>
        <begin position="331"/>
        <end position="357"/>
    </location>
</feature>
<dbReference type="InterPro" id="IPR027811">
    <property type="entry name" value="CRISPR-assoc_Csx13_C"/>
</dbReference>
<dbReference type="GO" id="GO:0051607">
    <property type="term" value="P:defense response to virus"/>
    <property type="evidence" value="ECO:0007669"/>
    <property type="project" value="InterPro"/>
</dbReference>
<evidence type="ECO:0000313" key="2">
    <source>
        <dbReference type="EMBL" id="EKO26666.1"/>
    </source>
</evidence>
<dbReference type="CDD" id="cd09714">
    <property type="entry name" value="Cas8c'_I-D"/>
    <property type="match status" value="1"/>
</dbReference>
<dbReference type="Proteomes" id="UP000006324">
    <property type="component" value="Unassembled WGS sequence"/>
</dbReference>
<dbReference type="AlphaFoldDB" id="A0A0F6HEA0"/>
<dbReference type="CDD" id="cd09713">
    <property type="entry name" value="Cas8c_I-C"/>
    <property type="match status" value="1"/>
</dbReference>
<dbReference type="NCBIfam" id="TIGR03486">
    <property type="entry name" value="cas_csx13_C"/>
    <property type="match status" value="1"/>
</dbReference>
<evidence type="ECO:0000256" key="1">
    <source>
        <dbReference type="SAM" id="MobiDB-lite"/>
    </source>
</evidence>
<dbReference type="EMBL" id="AHNQ02000010">
    <property type="protein sequence ID" value="EKO26666.1"/>
    <property type="molecule type" value="Genomic_DNA"/>
</dbReference>
<proteinExistence type="predicted"/>
<dbReference type="InterPro" id="IPR019989">
    <property type="entry name" value="CRISPR-assoc_Csx13_N"/>
</dbReference>
<dbReference type="NCBIfam" id="TIGR03485">
    <property type="entry name" value="cas_csx13_N"/>
    <property type="match status" value="1"/>
</dbReference>
<name>A0A0F6HEA0_LEPIR</name>
<gene>
    <name evidence="2" type="ORF">LEP1GSC104_3469</name>
</gene>
<reference evidence="2 3" key="1">
    <citation type="submission" date="2012-09" db="EMBL/GenBank/DDBJ databases">
        <authorList>
            <person name="Harkins D.M."/>
            <person name="Durkin A.S."/>
            <person name="Brinkac L.M."/>
            <person name="Selengut J.D."/>
            <person name="Sanka R."/>
            <person name="DePew J."/>
            <person name="Purushe J."/>
            <person name="Chanthongthip A."/>
            <person name="Lattana O."/>
            <person name="Phetsouvanh R."/>
            <person name="Newton P.N."/>
            <person name="Vinetz J.M."/>
            <person name="Sutton G.G."/>
            <person name="Nelson W.C."/>
            <person name="Fouts D.E."/>
        </authorList>
    </citation>
    <scope>NUCLEOTIDE SEQUENCE [LARGE SCALE GENOMIC DNA]</scope>
    <source>
        <strain evidence="2 3">UI 12621</strain>
    </source>
</reference>
<evidence type="ECO:0000313" key="3">
    <source>
        <dbReference type="Proteomes" id="UP000006324"/>
    </source>
</evidence>
<comment type="caution">
    <text evidence="2">The sequence shown here is derived from an EMBL/GenBank/DDBJ whole genome shotgun (WGS) entry which is preliminary data.</text>
</comment>
<accession>A0A0F6HEA0</accession>
<organism evidence="2 3">
    <name type="scientific">Leptospira interrogans str. UI 12621</name>
    <dbReference type="NCBI Taxonomy" id="1049937"/>
    <lineage>
        <taxon>Bacteria</taxon>
        <taxon>Pseudomonadati</taxon>
        <taxon>Spirochaetota</taxon>
        <taxon>Spirochaetia</taxon>
        <taxon>Leptospirales</taxon>
        <taxon>Leptospiraceae</taxon>
        <taxon>Leptospira</taxon>
    </lineage>
</organism>
<sequence>MSSRPSASIETTPNTPVVFQRGLSECTSPLLRAGLAGLYSTLYSLENEKKPKTLSWELTQDSIQITSKGEFSKDFQWIINHGYQTKEGIFYCPGIHRSKTIHKDRMHFHNAMMGTFLQHGRIQVRTKGGGTAVSIEDECKLLYFPLLVEEKKIKYRKDAESILFAEKRGSTWSFENLVELSGYVMPGAPPRFTHETSWIGTIADAFLLFFAPLSCSFAEIEPSRGTWCILIPELEDLETFERFRRDYEVNTINMFAGGPGDAALRYLTEMDLTGNKKDFSPNGCEVYVIGKVAWNKKQQVRRLMMRIHPTEKNFRIYKKMRGIFQNKIHLKKTDASSKSKESRTRSTDKNKTQKKKDENYHWVSSPYAAARIAENLVQGKRWYYQFAKPLSWYIDTLERKRKSSPGSSHEKIWFESIRRFERAELIKFMENNEIWNSEEEQWFVKSFHETLSRLYAKEASHLNRRGGSRTLGDRWKHMNEKIYRDLAQAKTSPQIRTVISDLWAKSGRPPSLQEHTGALWKFISKDSEYARDLSLVALASYQGSSSLFRETVKDAVQKDEGRQLSLNLEKATTQEQVLKAYQTLWDFIETNDEQEKNDLEVFVTKNWKRALEIGQEEIQKAKKKSNDA</sequence>
<dbReference type="RefSeq" id="WP_002119033.1">
    <property type="nucleotide sequence ID" value="NZ_AHNQ02000010.1"/>
</dbReference>